<keyword evidence="2" id="KW-1133">Transmembrane helix</keyword>
<feature type="compositionally biased region" description="Acidic residues" evidence="1">
    <location>
        <begin position="46"/>
        <end position="55"/>
    </location>
</feature>
<evidence type="ECO:0000256" key="2">
    <source>
        <dbReference type="SAM" id="Phobius"/>
    </source>
</evidence>
<comment type="caution">
    <text evidence="3">The sequence shown here is derived from an EMBL/GenBank/DDBJ whole genome shotgun (WGS) entry which is preliminary data.</text>
</comment>
<feature type="compositionally biased region" description="Basic and acidic residues" evidence="1">
    <location>
        <begin position="32"/>
        <end position="45"/>
    </location>
</feature>
<evidence type="ECO:0000313" key="3">
    <source>
        <dbReference type="EMBL" id="MBI5249100.1"/>
    </source>
</evidence>
<sequence>MNKEKPEPAKIIGKVELKKDDAANAPENNLEMEAKSAEEGDKVDSEPSETGETPEPEIRAQTITDNESAERFMARFAGKSMSTAVGGTPYEMFKNGMFKGVYQSTSEQVATNIKGIIIATIFQAYLIIGYYLVAVFFDSDESQAFSKNPHKETSLNDLAKRDDIPFTRQKLTDCIKAAAVDKELHTLGEYDEHLNYEHELQIARLKKQEQRLAVARITIVNKLTSNELKKLIDNMLGKRASQDKQIGRTLIRQLREFVRLASDEDVRSFIAEKDRSAVLDHTETAQLLDFSGKFRQTVSGSQEMLKQLEANLRQNFQEKQQEKQLKDTQDSSDLDT</sequence>
<name>A0A9D6V1V1_9BACT</name>
<organism evidence="3 4">
    <name type="scientific">Desulfomonile tiedjei</name>
    <dbReference type="NCBI Taxonomy" id="2358"/>
    <lineage>
        <taxon>Bacteria</taxon>
        <taxon>Pseudomonadati</taxon>
        <taxon>Thermodesulfobacteriota</taxon>
        <taxon>Desulfomonilia</taxon>
        <taxon>Desulfomonilales</taxon>
        <taxon>Desulfomonilaceae</taxon>
        <taxon>Desulfomonile</taxon>
    </lineage>
</organism>
<dbReference type="AlphaFoldDB" id="A0A9D6V1V1"/>
<evidence type="ECO:0000313" key="4">
    <source>
        <dbReference type="Proteomes" id="UP000807825"/>
    </source>
</evidence>
<gene>
    <name evidence="3" type="ORF">HY912_06365</name>
</gene>
<dbReference type="EMBL" id="JACRDE010000180">
    <property type="protein sequence ID" value="MBI5249100.1"/>
    <property type="molecule type" value="Genomic_DNA"/>
</dbReference>
<keyword evidence="2" id="KW-0812">Transmembrane</keyword>
<evidence type="ECO:0000256" key="1">
    <source>
        <dbReference type="SAM" id="MobiDB-lite"/>
    </source>
</evidence>
<proteinExistence type="predicted"/>
<keyword evidence="2" id="KW-0472">Membrane</keyword>
<dbReference type="Proteomes" id="UP000807825">
    <property type="component" value="Unassembled WGS sequence"/>
</dbReference>
<feature type="compositionally biased region" description="Basic and acidic residues" evidence="1">
    <location>
        <begin position="1"/>
        <end position="22"/>
    </location>
</feature>
<feature type="region of interest" description="Disordered" evidence="1">
    <location>
        <begin position="1"/>
        <end position="65"/>
    </location>
</feature>
<reference evidence="3" key="1">
    <citation type="submission" date="2020-07" db="EMBL/GenBank/DDBJ databases">
        <title>Huge and variable diversity of episymbiotic CPR bacteria and DPANN archaea in groundwater ecosystems.</title>
        <authorList>
            <person name="He C.Y."/>
            <person name="Keren R."/>
            <person name="Whittaker M."/>
            <person name="Farag I.F."/>
            <person name="Doudna J."/>
            <person name="Cate J.H.D."/>
            <person name="Banfield J.F."/>
        </authorList>
    </citation>
    <scope>NUCLEOTIDE SEQUENCE</scope>
    <source>
        <strain evidence="3">NC_groundwater_1664_Pr3_B-0.1um_52_9</strain>
    </source>
</reference>
<protein>
    <submittedName>
        <fullName evidence="3">Uncharacterized protein</fullName>
    </submittedName>
</protein>
<feature type="transmembrane region" description="Helical" evidence="2">
    <location>
        <begin position="116"/>
        <end position="137"/>
    </location>
</feature>
<accession>A0A9D6V1V1</accession>